<evidence type="ECO:0000256" key="1">
    <source>
        <dbReference type="ARBA" id="ARBA00022448"/>
    </source>
</evidence>
<dbReference type="CDD" id="cd03260">
    <property type="entry name" value="ABC_PstB_phosphate_transporter"/>
    <property type="match status" value="1"/>
</dbReference>
<evidence type="ECO:0000313" key="5">
    <source>
        <dbReference type="EMBL" id="KPV49990.1"/>
    </source>
</evidence>
<evidence type="ECO:0000256" key="2">
    <source>
        <dbReference type="ARBA" id="ARBA00022741"/>
    </source>
</evidence>
<organism evidence="5 6">
    <name type="scientific">Kouleothrix aurantiaca</name>
    <dbReference type="NCBI Taxonomy" id="186479"/>
    <lineage>
        <taxon>Bacteria</taxon>
        <taxon>Bacillati</taxon>
        <taxon>Chloroflexota</taxon>
        <taxon>Chloroflexia</taxon>
        <taxon>Chloroflexales</taxon>
        <taxon>Roseiflexineae</taxon>
        <taxon>Roseiflexaceae</taxon>
        <taxon>Kouleothrix</taxon>
    </lineage>
</organism>
<dbReference type="InterPro" id="IPR027417">
    <property type="entry name" value="P-loop_NTPase"/>
</dbReference>
<evidence type="ECO:0000259" key="4">
    <source>
        <dbReference type="PROSITE" id="PS50893"/>
    </source>
</evidence>
<dbReference type="GO" id="GO:0035435">
    <property type="term" value="P:phosphate ion transmembrane transport"/>
    <property type="evidence" value="ECO:0007669"/>
    <property type="project" value="InterPro"/>
</dbReference>
<reference evidence="5 6" key="1">
    <citation type="submission" date="2015-09" db="EMBL/GenBank/DDBJ databases">
        <title>Draft genome sequence of Kouleothrix aurantiaca JCM 19913.</title>
        <authorList>
            <person name="Hemp J."/>
        </authorList>
    </citation>
    <scope>NUCLEOTIDE SEQUENCE [LARGE SCALE GENOMIC DNA]</scope>
    <source>
        <strain evidence="5 6">COM-B</strain>
    </source>
</reference>
<dbReference type="SMART" id="SM00382">
    <property type="entry name" value="AAA"/>
    <property type="match status" value="1"/>
</dbReference>
<comment type="caution">
    <text evidence="5">The sequence shown here is derived from an EMBL/GenBank/DDBJ whole genome shotgun (WGS) entry which is preliminary data.</text>
</comment>
<dbReference type="PANTHER" id="PTHR43423:SF1">
    <property type="entry name" value="ABC TRANSPORTER I FAMILY MEMBER 17"/>
    <property type="match status" value="1"/>
</dbReference>
<sequence>MDIKIEFDHYTLAYGSDVVLNDITLPIARNAVLAVFGPAGSGKSGFLRSINRMAELEANERHTGDVRMDGKSIFAPGANLADLRRRAAMVFAQPVALPMSIYDNVSYGLRLAGQRDRRTLDAAVERALRASTLWDEVKDRLDSSGLNLSGGQQQRLSIARALALEPEILLLDAPTAALDPISTAKIEDMLIDLKERYTVVIVPHSIQQAARVGDAAAFFLNGVCVEYGLGNQLFVSPHDKRTEEYVTGRFG</sequence>
<dbReference type="GO" id="GO:0016887">
    <property type="term" value="F:ATP hydrolysis activity"/>
    <property type="evidence" value="ECO:0007669"/>
    <property type="project" value="InterPro"/>
</dbReference>
<keyword evidence="2" id="KW-0547">Nucleotide-binding</keyword>
<dbReference type="SUPFAM" id="SSF52540">
    <property type="entry name" value="P-loop containing nucleoside triphosphate hydrolases"/>
    <property type="match status" value="1"/>
</dbReference>
<gene>
    <name evidence="5" type="primary">pstB</name>
    <name evidence="5" type="ORF">SE17_29525</name>
</gene>
<evidence type="ECO:0000256" key="3">
    <source>
        <dbReference type="ARBA" id="ARBA00022840"/>
    </source>
</evidence>
<keyword evidence="3 5" id="KW-0067">ATP-binding</keyword>
<evidence type="ECO:0000313" key="6">
    <source>
        <dbReference type="Proteomes" id="UP000050509"/>
    </source>
</evidence>
<dbReference type="Pfam" id="PF00005">
    <property type="entry name" value="ABC_tran"/>
    <property type="match status" value="1"/>
</dbReference>
<dbReference type="InterPro" id="IPR003593">
    <property type="entry name" value="AAA+_ATPase"/>
</dbReference>
<protein>
    <submittedName>
        <fullName evidence="5">Phosphate ABC transporter ATP-binding protein</fullName>
    </submittedName>
</protein>
<dbReference type="Gene3D" id="3.40.50.300">
    <property type="entry name" value="P-loop containing nucleotide triphosphate hydrolases"/>
    <property type="match status" value="1"/>
</dbReference>
<proteinExistence type="predicted"/>
<dbReference type="EMBL" id="LJCR01001638">
    <property type="protein sequence ID" value="KPV49990.1"/>
    <property type="molecule type" value="Genomic_DNA"/>
</dbReference>
<dbReference type="PROSITE" id="PS50893">
    <property type="entry name" value="ABC_TRANSPORTER_2"/>
    <property type="match status" value="1"/>
</dbReference>
<keyword evidence="1" id="KW-0813">Transport</keyword>
<dbReference type="InterPro" id="IPR017871">
    <property type="entry name" value="ABC_transporter-like_CS"/>
</dbReference>
<dbReference type="Proteomes" id="UP000050509">
    <property type="component" value="Unassembled WGS sequence"/>
</dbReference>
<dbReference type="PROSITE" id="PS00211">
    <property type="entry name" value="ABC_TRANSPORTER_1"/>
    <property type="match status" value="1"/>
</dbReference>
<name>A0A0P9DBT7_9CHLR</name>
<keyword evidence="6" id="KW-1185">Reference proteome</keyword>
<dbReference type="InterPro" id="IPR005670">
    <property type="entry name" value="PstB-like"/>
</dbReference>
<dbReference type="GO" id="GO:0005315">
    <property type="term" value="F:phosphate transmembrane transporter activity"/>
    <property type="evidence" value="ECO:0007669"/>
    <property type="project" value="InterPro"/>
</dbReference>
<dbReference type="GO" id="GO:0016020">
    <property type="term" value="C:membrane"/>
    <property type="evidence" value="ECO:0007669"/>
    <property type="project" value="InterPro"/>
</dbReference>
<dbReference type="AlphaFoldDB" id="A0A0P9DBT7"/>
<dbReference type="GO" id="GO:0005524">
    <property type="term" value="F:ATP binding"/>
    <property type="evidence" value="ECO:0007669"/>
    <property type="project" value="UniProtKB-KW"/>
</dbReference>
<accession>A0A0P9DBT7</accession>
<dbReference type="PATRIC" id="fig|186479.3.peg.2500"/>
<dbReference type="InterPro" id="IPR003439">
    <property type="entry name" value="ABC_transporter-like_ATP-bd"/>
</dbReference>
<dbReference type="PANTHER" id="PTHR43423">
    <property type="entry name" value="ABC TRANSPORTER I FAMILY MEMBER 17"/>
    <property type="match status" value="1"/>
</dbReference>
<feature type="domain" description="ABC transporter" evidence="4">
    <location>
        <begin position="5"/>
        <end position="246"/>
    </location>
</feature>